<evidence type="ECO:0000313" key="5">
    <source>
        <dbReference type="Proteomes" id="UP001056756"/>
    </source>
</evidence>
<evidence type="ECO:0000256" key="1">
    <source>
        <dbReference type="SAM" id="Coils"/>
    </source>
</evidence>
<dbReference type="PANTHER" id="PTHR30032:SF4">
    <property type="entry name" value="AMIDASE ENHANCER"/>
    <property type="match status" value="1"/>
</dbReference>
<feature type="domain" description="Sporulation stage II protein D amidase enhancer LytB N-terminal" evidence="3">
    <location>
        <begin position="135"/>
        <end position="242"/>
    </location>
</feature>
<name>A0A9J6ZJ79_9BACL</name>
<reference evidence="4" key="1">
    <citation type="submission" date="2022-05" db="EMBL/GenBank/DDBJ databases">
        <title>Novel bacterial taxa in a minimal lignocellulolytic consortium and its capacity to transform plastics disclosed by genome-resolved metagenomics.</title>
        <authorList>
            <person name="Rodriguez C.A.D."/>
            <person name="Diaz-Garcia L."/>
            <person name="Herrera K."/>
            <person name="Tarazona N.A."/>
            <person name="Sproer C."/>
            <person name="Overmann J."/>
            <person name="Jimenez D.J."/>
        </authorList>
    </citation>
    <scope>NUCLEOTIDE SEQUENCE</scope>
    <source>
        <strain evidence="4">MAG5</strain>
    </source>
</reference>
<evidence type="ECO:0000259" key="3">
    <source>
        <dbReference type="Pfam" id="PF08486"/>
    </source>
</evidence>
<organism evidence="4 5">
    <name type="scientific">Candidatus Pristimantibacillus lignocellulolyticus</name>
    <dbReference type="NCBI Taxonomy" id="2994561"/>
    <lineage>
        <taxon>Bacteria</taxon>
        <taxon>Bacillati</taxon>
        <taxon>Bacillota</taxon>
        <taxon>Bacilli</taxon>
        <taxon>Bacillales</taxon>
        <taxon>Paenibacillaceae</taxon>
        <taxon>Candidatus Pristimantibacillus</taxon>
    </lineage>
</organism>
<dbReference type="NCBIfam" id="TIGR02669">
    <property type="entry name" value="SpoIID_LytB"/>
    <property type="match status" value="1"/>
</dbReference>
<keyword evidence="1" id="KW-0175">Coiled coil</keyword>
<dbReference type="InterPro" id="IPR051922">
    <property type="entry name" value="Bact_Sporulation_Assoc"/>
</dbReference>
<dbReference type="EMBL" id="CP097899">
    <property type="protein sequence ID" value="URN96063.1"/>
    <property type="molecule type" value="Genomic_DNA"/>
</dbReference>
<dbReference type="NCBIfam" id="TIGR02870">
    <property type="entry name" value="spore_II_D"/>
    <property type="match status" value="1"/>
</dbReference>
<dbReference type="InterPro" id="IPR013693">
    <property type="entry name" value="SpoIID/LytB_N"/>
</dbReference>
<dbReference type="GO" id="GO:0030435">
    <property type="term" value="P:sporulation resulting in formation of a cellular spore"/>
    <property type="evidence" value="ECO:0007669"/>
    <property type="project" value="InterPro"/>
</dbReference>
<dbReference type="InterPro" id="IPR013486">
    <property type="entry name" value="SpoIID/LytB"/>
</dbReference>
<accession>A0A9J6ZJ79</accession>
<feature type="coiled-coil region" evidence="1">
    <location>
        <begin position="218"/>
        <end position="245"/>
    </location>
</feature>
<dbReference type="InterPro" id="IPR014225">
    <property type="entry name" value="Spore_II_D_firmicutes"/>
</dbReference>
<dbReference type="PANTHER" id="PTHR30032">
    <property type="entry name" value="N-ACETYLMURAMOYL-L-ALANINE AMIDASE-RELATED"/>
    <property type="match status" value="1"/>
</dbReference>
<dbReference type="AlphaFoldDB" id="A0A9J6ZJ79"/>
<evidence type="ECO:0000313" key="4">
    <source>
        <dbReference type="EMBL" id="URN96063.1"/>
    </source>
</evidence>
<dbReference type="PROSITE" id="PS51257">
    <property type="entry name" value="PROKAR_LIPOPROTEIN"/>
    <property type="match status" value="1"/>
</dbReference>
<dbReference type="Proteomes" id="UP001056756">
    <property type="component" value="Chromosome"/>
</dbReference>
<sequence length="414" mass="47281">MRNGQSKPITKINRRSMMLILLVLCSVLVACMLIVRFTEPSKQLDYGSAITVEMPTLAQHATLNDYSSEHSDVLSGNSSAIWNYGMAMGAQHEQDRTTSFRNNNMNSSNNKGSTDTEANQNDVEQQIVTVLLTDKQIVERVPLEQYVLQVTLAEMPSSFELEAIKAQMLAVRTYIVRRMMSSSNMEKHEPSGEQYIVTDTQQHQVYWSNERMLTYREDKRNKKTLEKFEKALEETKNQILVYKQEPIDAVFFSTSNGYTEAAEDYWGYDIDYLQSVDSKWDRSISPSYEQEVAFSYEQLYQMLGLSENKKDKLNISDVVHTDSNRIANLSINGQTFEGKKIRELLGLASTHFTWTKDKKAQTITFTTYGYGHGVGMSQWGANGMAQEGYLANDIVTHYYKGVQIEQASKLVKNY</sequence>
<protein>
    <submittedName>
        <fullName evidence="4">Stage II sporulation protein D</fullName>
    </submittedName>
</protein>
<proteinExistence type="predicted"/>
<evidence type="ECO:0000256" key="2">
    <source>
        <dbReference type="SAM" id="MobiDB-lite"/>
    </source>
</evidence>
<gene>
    <name evidence="4" type="primary">spoIID</name>
    <name evidence="4" type="ORF">NAG76_07495</name>
</gene>
<dbReference type="GO" id="GO:0030288">
    <property type="term" value="C:outer membrane-bounded periplasmic space"/>
    <property type="evidence" value="ECO:0007669"/>
    <property type="project" value="TreeGrafter"/>
</dbReference>
<dbReference type="KEGG" id="plig:NAG76_07495"/>
<feature type="region of interest" description="Disordered" evidence="2">
    <location>
        <begin position="98"/>
        <end position="119"/>
    </location>
</feature>
<dbReference type="Pfam" id="PF08486">
    <property type="entry name" value="SpoIID"/>
    <property type="match status" value="1"/>
</dbReference>